<dbReference type="Proteomes" id="UP001219525">
    <property type="component" value="Unassembled WGS sequence"/>
</dbReference>
<proteinExistence type="predicted"/>
<sequence length="108" mass="12058">MTFLTVLWSIHTLSNKRDSDQETIILKIRSAPSLKDLLNEENITPSLADKEALEELLFAHPDLYDLAETERLDFGPSGIRSQTVFAISEYIKLGSPALAQLIQPSKTS</sequence>
<comment type="caution">
    <text evidence="1">The sequence shown here is derived from an EMBL/GenBank/DDBJ whole genome shotgun (WGS) entry which is preliminary data.</text>
</comment>
<keyword evidence="2" id="KW-1185">Reference proteome</keyword>
<organism evidence="1 2">
    <name type="scientific">Mycena pura</name>
    <dbReference type="NCBI Taxonomy" id="153505"/>
    <lineage>
        <taxon>Eukaryota</taxon>
        <taxon>Fungi</taxon>
        <taxon>Dikarya</taxon>
        <taxon>Basidiomycota</taxon>
        <taxon>Agaricomycotina</taxon>
        <taxon>Agaricomycetes</taxon>
        <taxon>Agaricomycetidae</taxon>
        <taxon>Agaricales</taxon>
        <taxon>Marasmiineae</taxon>
        <taxon>Mycenaceae</taxon>
        <taxon>Mycena</taxon>
    </lineage>
</organism>
<evidence type="ECO:0000313" key="1">
    <source>
        <dbReference type="EMBL" id="KAJ7223601.1"/>
    </source>
</evidence>
<gene>
    <name evidence="1" type="ORF">GGX14DRAFT_387911</name>
</gene>
<name>A0AAD6YMI8_9AGAR</name>
<reference evidence="1" key="1">
    <citation type="submission" date="2023-03" db="EMBL/GenBank/DDBJ databases">
        <title>Massive genome expansion in bonnet fungi (Mycena s.s.) driven by repeated elements and novel gene families across ecological guilds.</title>
        <authorList>
            <consortium name="Lawrence Berkeley National Laboratory"/>
            <person name="Harder C.B."/>
            <person name="Miyauchi S."/>
            <person name="Viragh M."/>
            <person name="Kuo A."/>
            <person name="Thoen E."/>
            <person name="Andreopoulos B."/>
            <person name="Lu D."/>
            <person name="Skrede I."/>
            <person name="Drula E."/>
            <person name="Henrissat B."/>
            <person name="Morin E."/>
            <person name="Kohler A."/>
            <person name="Barry K."/>
            <person name="LaButti K."/>
            <person name="Morin E."/>
            <person name="Salamov A."/>
            <person name="Lipzen A."/>
            <person name="Mereny Z."/>
            <person name="Hegedus B."/>
            <person name="Baldrian P."/>
            <person name="Stursova M."/>
            <person name="Weitz H."/>
            <person name="Taylor A."/>
            <person name="Grigoriev I.V."/>
            <person name="Nagy L.G."/>
            <person name="Martin F."/>
            <person name="Kauserud H."/>
        </authorList>
    </citation>
    <scope>NUCLEOTIDE SEQUENCE</scope>
    <source>
        <strain evidence="1">9144</strain>
    </source>
</reference>
<accession>A0AAD6YMI8</accession>
<dbReference type="EMBL" id="JARJCW010000006">
    <property type="protein sequence ID" value="KAJ7223601.1"/>
    <property type="molecule type" value="Genomic_DNA"/>
</dbReference>
<dbReference type="AlphaFoldDB" id="A0AAD6YMI8"/>
<evidence type="ECO:0000313" key="2">
    <source>
        <dbReference type="Proteomes" id="UP001219525"/>
    </source>
</evidence>
<protein>
    <submittedName>
        <fullName evidence="1">Uncharacterized protein</fullName>
    </submittedName>
</protein>